<evidence type="ECO:0000256" key="1">
    <source>
        <dbReference type="SAM" id="Phobius"/>
    </source>
</evidence>
<dbReference type="AlphaFoldDB" id="A0A2G9T4X6"/>
<keyword evidence="3" id="KW-1185">Reference proteome</keyword>
<dbReference type="EMBL" id="KZ421316">
    <property type="protein sequence ID" value="PIO53016.1"/>
    <property type="molecule type" value="Genomic_DNA"/>
</dbReference>
<keyword evidence="1" id="KW-0472">Membrane</keyword>
<accession>A0A2G9T4X6</accession>
<name>A0A2G9T4X6_TELCI</name>
<dbReference type="Proteomes" id="UP000230423">
    <property type="component" value="Unassembled WGS sequence"/>
</dbReference>
<protein>
    <submittedName>
        <fullName evidence="2">Uncharacterized protein</fullName>
    </submittedName>
</protein>
<gene>
    <name evidence="2" type="ORF">TELCIR_25669</name>
</gene>
<evidence type="ECO:0000313" key="3">
    <source>
        <dbReference type="Proteomes" id="UP000230423"/>
    </source>
</evidence>
<keyword evidence="1" id="KW-0812">Transmembrane</keyword>
<proteinExistence type="predicted"/>
<evidence type="ECO:0000313" key="2">
    <source>
        <dbReference type="EMBL" id="PIO53016.1"/>
    </source>
</evidence>
<reference evidence="2 3" key="1">
    <citation type="submission" date="2015-09" db="EMBL/GenBank/DDBJ databases">
        <title>Draft genome of the parasitic nematode Teladorsagia circumcincta isolate WARC Sus (inbred).</title>
        <authorList>
            <person name="Mitreva M."/>
        </authorList>
    </citation>
    <scope>NUCLEOTIDE SEQUENCE [LARGE SCALE GENOMIC DNA]</scope>
    <source>
        <strain evidence="2 3">S</strain>
    </source>
</reference>
<sequence>MKDTMEVGRDEYATIRRISKGSYTAIAPIGLQCLPLFVGLYFSL</sequence>
<keyword evidence="1" id="KW-1133">Transmembrane helix</keyword>
<feature type="transmembrane region" description="Helical" evidence="1">
    <location>
        <begin position="21"/>
        <end position="42"/>
    </location>
</feature>
<organism evidence="2 3">
    <name type="scientific">Teladorsagia circumcincta</name>
    <name type="common">Brown stomach worm</name>
    <name type="synonym">Ostertagia circumcincta</name>
    <dbReference type="NCBI Taxonomy" id="45464"/>
    <lineage>
        <taxon>Eukaryota</taxon>
        <taxon>Metazoa</taxon>
        <taxon>Ecdysozoa</taxon>
        <taxon>Nematoda</taxon>
        <taxon>Chromadorea</taxon>
        <taxon>Rhabditida</taxon>
        <taxon>Rhabditina</taxon>
        <taxon>Rhabditomorpha</taxon>
        <taxon>Strongyloidea</taxon>
        <taxon>Trichostrongylidae</taxon>
        <taxon>Teladorsagia</taxon>
    </lineage>
</organism>